<protein>
    <submittedName>
        <fullName evidence="1">Uncharacterized protein</fullName>
    </submittedName>
</protein>
<comment type="caution">
    <text evidence="1">The sequence shown here is derived from an EMBL/GenBank/DDBJ whole genome shotgun (WGS) entry which is preliminary data.</text>
</comment>
<sequence>MAPRSKRSRINQENARKRFRINVVDQQQSDNETDRVETRDTVLAQMDQVVDKEGDITFWDENAVVEEDMRLDAEEIQWDNRMISEKMDALSKLSYYSEADKKLKYSACPGGSVRKKLTKMEGKI</sequence>
<proteinExistence type="predicted"/>
<gene>
    <name evidence="1" type="ORF">V1525DRAFT_54445</name>
</gene>
<name>A0ACC3T8F9_LIPKO</name>
<organism evidence="1 2">
    <name type="scientific">Lipomyces kononenkoae</name>
    <name type="common">Yeast</name>
    <dbReference type="NCBI Taxonomy" id="34357"/>
    <lineage>
        <taxon>Eukaryota</taxon>
        <taxon>Fungi</taxon>
        <taxon>Dikarya</taxon>
        <taxon>Ascomycota</taxon>
        <taxon>Saccharomycotina</taxon>
        <taxon>Lipomycetes</taxon>
        <taxon>Lipomycetales</taxon>
        <taxon>Lipomycetaceae</taxon>
        <taxon>Lipomyces</taxon>
    </lineage>
</organism>
<evidence type="ECO:0000313" key="1">
    <source>
        <dbReference type="EMBL" id="KAK9239167.1"/>
    </source>
</evidence>
<keyword evidence="2" id="KW-1185">Reference proteome</keyword>
<accession>A0ACC3T8F9</accession>
<dbReference type="EMBL" id="MU971348">
    <property type="protein sequence ID" value="KAK9239167.1"/>
    <property type="molecule type" value="Genomic_DNA"/>
</dbReference>
<evidence type="ECO:0000313" key="2">
    <source>
        <dbReference type="Proteomes" id="UP001433508"/>
    </source>
</evidence>
<dbReference type="Proteomes" id="UP001433508">
    <property type="component" value="Unassembled WGS sequence"/>
</dbReference>
<reference evidence="2" key="1">
    <citation type="journal article" date="2024" name="Front. Bioeng. Biotechnol.">
        <title>Genome-scale model development and genomic sequencing of the oleaginous clade Lipomyces.</title>
        <authorList>
            <person name="Czajka J.J."/>
            <person name="Han Y."/>
            <person name="Kim J."/>
            <person name="Mondo S.J."/>
            <person name="Hofstad B.A."/>
            <person name="Robles A."/>
            <person name="Haridas S."/>
            <person name="Riley R."/>
            <person name="LaButti K."/>
            <person name="Pangilinan J."/>
            <person name="Andreopoulos W."/>
            <person name="Lipzen A."/>
            <person name="Yan J."/>
            <person name="Wang M."/>
            <person name="Ng V."/>
            <person name="Grigoriev I.V."/>
            <person name="Spatafora J.W."/>
            <person name="Magnuson J.K."/>
            <person name="Baker S.E."/>
            <person name="Pomraning K.R."/>
        </authorList>
    </citation>
    <scope>NUCLEOTIDE SEQUENCE [LARGE SCALE GENOMIC DNA]</scope>
    <source>
        <strain evidence="2">CBS 7786</strain>
    </source>
</reference>